<feature type="repeat" description="PPR" evidence="5">
    <location>
        <begin position="1004"/>
        <end position="1034"/>
    </location>
</feature>
<dbReference type="FunFam" id="1.25.40.10:FF:000073">
    <property type="entry name" value="Pentatricopeptide repeat-containing protein chloroplastic"/>
    <property type="match status" value="1"/>
</dbReference>
<dbReference type="InterPro" id="IPR038538">
    <property type="entry name" value="MTERF_sf"/>
</dbReference>
<protein>
    <submittedName>
        <fullName evidence="6">Uncharacterized protein</fullName>
    </submittedName>
</protein>
<dbReference type="Pfam" id="PF13041">
    <property type="entry name" value="PPR_2"/>
    <property type="match status" value="2"/>
</dbReference>
<dbReference type="Pfam" id="PF02536">
    <property type="entry name" value="mTERF"/>
    <property type="match status" value="2"/>
</dbReference>
<evidence type="ECO:0000256" key="5">
    <source>
        <dbReference type="PROSITE-ProRule" id="PRU00708"/>
    </source>
</evidence>
<gene>
    <name evidence="6" type="ORF">C1H46_031250</name>
</gene>
<dbReference type="EMBL" id="VIEB01000689">
    <property type="protein sequence ID" value="TQD83195.1"/>
    <property type="molecule type" value="Genomic_DNA"/>
</dbReference>
<evidence type="ECO:0000256" key="4">
    <source>
        <dbReference type="ARBA" id="ARBA00022946"/>
    </source>
</evidence>
<dbReference type="FunFam" id="1.25.40.10:FF:000348">
    <property type="entry name" value="Pentatricopeptide repeat-containing protein chloroplastic"/>
    <property type="match status" value="1"/>
</dbReference>
<dbReference type="Proteomes" id="UP000315295">
    <property type="component" value="Unassembled WGS sequence"/>
</dbReference>
<dbReference type="FunFam" id="1.25.40.10:FF:000557">
    <property type="entry name" value="Pentatricopeptide repeat-containing protein, chloroplastic"/>
    <property type="match status" value="1"/>
</dbReference>
<keyword evidence="2" id="KW-0805">Transcription regulation</keyword>
<feature type="repeat" description="PPR" evidence="5">
    <location>
        <begin position="871"/>
        <end position="901"/>
    </location>
</feature>
<keyword evidence="7" id="KW-1185">Reference proteome</keyword>
<feature type="repeat" description="PPR" evidence="5">
    <location>
        <begin position="801"/>
        <end position="835"/>
    </location>
</feature>
<dbReference type="Gene3D" id="1.25.40.10">
    <property type="entry name" value="Tetratricopeptide repeat domain"/>
    <property type="match status" value="4"/>
</dbReference>
<comment type="caution">
    <text evidence="6">The sequence shown here is derived from an EMBL/GenBank/DDBJ whole genome shotgun (WGS) entry which is preliminary data.</text>
</comment>
<dbReference type="InterPro" id="IPR046960">
    <property type="entry name" value="PPR_At4g14850-like_plant"/>
</dbReference>
<dbReference type="InterPro" id="IPR003690">
    <property type="entry name" value="MTERF"/>
</dbReference>
<dbReference type="NCBIfam" id="TIGR00756">
    <property type="entry name" value="PPR"/>
    <property type="match status" value="5"/>
</dbReference>
<dbReference type="GO" id="GO:0009451">
    <property type="term" value="P:RNA modification"/>
    <property type="evidence" value="ECO:0007669"/>
    <property type="project" value="InterPro"/>
</dbReference>
<dbReference type="InterPro" id="IPR002885">
    <property type="entry name" value="PPR_rpt"/>
</dbReference>
<reference evidence="6 7" key="1">
    <citation type="journal article" date="2019" name="G3 (Bethesda)">
        <title>Sequencing of a Wild Apple (Malus baccata) Genome Unravels the Differences Between Cultivated and Wild Apple Species Regarding Disease Resistance and Cold Tolerance.</title>
        <authorList>
            <person name="Chen X."/>
        </authorList>
    </citation>
    <scope>NUCLEOTIDE SEQUENCE [LARGE SCALE GENOMIC DNA]</scope>
    <source>
        <strain evidence="7">cv. Shandingzi</strain>
        <tissue evidence="6">Leaves</tissue>
    </source>
</reference>
<proteinExistence type="inferred from homology"/>
<keyword evidence="3" id="KW-0677">Repeat</keyword>
<dbReference type="PANTHER" id="PTHR24015:SF1653">
    <property type="entry name" value="OS06G0694300 PROTEIN"/>
    <property type="match status" value="1"/>
</dbReference>
<keyword evidence="4" id="KW-0809">Transit peptide</keyword>
<feature type="repeat" description="PPR" evidence="5">
    <location>
        <begin position="1035"/>
        <end position="1069"/>
    </location>
</feature>
<keyword evidence="2" id="KW-0806">Transcription termination</keyword>
<keyword evidence="2" id="KW-0804">Transcription</keyword>
<dbReference type="FunFam" id="1.25.70.10:FF:000019">
    <property type="entry name" value="mTERF family protein"/>
    <property type="match status" value="1"/>
</dbReference>
<dbReference type="GO" id="GO:0003729">
    <property type="term" value="F:mRNA binding"/>
    <property type="evidence" value="ECO:0007669"/>
    <property type="project" value="UniProtKB-ARBA"/>
</dbReference>
<dbReference type="GO" id="GO:0006353">
    <property type="term" value="P:DNA-templated transcription termination"/>
    <property type="evidence" value="ECO:0007669"/>
    <property type="project" value="UniProtKB-KW"/>
</dbReference>
<dbReference type="SUPFAM" id="SSF48452">
    <property type="entry name" value="TPR-like"/>
    <property type="match status" value="1"/>
</dbReference>
<evidence type="ECO:0000313" key="6">
    <source>
        <dbReference type="EMBL" id="TQD83195.1"/>
    </source>
</evidence>
<comment type="similarity">
    <text evidence="1">Belongs to the mTERF family.</text>
</comment>
<feature type="repeat" description="PPR" evidence="5">
    <location>
        <begin position="902"/>
        <end position="936"/>
    </location>
</feature>
<dbReference type="AlphaFoldDB" id="A0A540L9Q0"/>
<dbReference type="PANTHER" id="PTHR24015">
    <property type="entry name" value="OS07G0578800 PROTEIN-RELATED"/>
    <property type="match status" value="1"/>
</dbReference>
<evidence type="ECO:0000256" key="1">
    <source>
        <dbReference type="ARBA" id="ARBA00007692"/>
    </source>
</evidence>
<dbReference type="Gene3D" id="1.25.70.10">
    <property type="entry name" value="Transcription termination factor 3, mitochondrial"/>
    <property type="match status" value="2"/>
</dbReference>
<evidence type="ECO:0000256" key="3">
    <source>
        <dbReference type="ARBA" id="ARBA00022737"/>
    </source>
</evidence>
<accession>A0A540L9Q0</accession>
<name>A0A540L9Q0_MALBA</name>
<organism evidence="6 7">
    <name type="scientific">Malus baccata</name>
    <name type="common">Siberian crab apple</name>
    <name type="synonym">Pyrus baccata</name>
    <dbReference type="NCBI Taxonomy" id="106549"/>
    <lineage>
        <taxon>Eukaryota</taxon>
        <taxon>Viridiplantae</taxon>
        <taxon>Streptophyta</taxon>
        <taxon>Embryophyta</taxon>
        <taxon>Tracheophyta</taxon>
        <taxon>Spermatophyta</taxon>
        <taxon>Magnoliopsida</taxon>
        <taxon>eudicotyledons</taxon>
        <taxon>Gunneridae</taxon>
        <taxon>Pentapetalae</taxon>
        <taxon>rosids</taxon>
        <taxon>fabids</taxon>
        <taxon>Rosales</taxon>
        <taxon>Rosaceae</taxon>
        <taxon>Amygdaloideae</taxon>
        <taxon>Maleae</taxon>
        <taxon>Malus</taxon>
    </lineage>
</organism>
<dbReference type="Pfam" id="PF01535">
    <property type="entry name" value="PPR"/>
    <property type="match status" value="4"/>
</dbReference>
<dbReference type="PROSITE" id="PS51375">
    <property type="entry name" value="PPR"/>
    <property type="match status" value="5"/>
</dbReference>
<dbReference type="InterPro" id="IPR011990">
    <property type="entry name" value="TPR-like_helical_dom_sf"/>
</dbReference>
<sequence length="1140" mass="128534">MKPLISFSAANSAAEAPKAWNLIKLVMTHLKKFRTVSVLKWVSSNFDENHLRSTTPLHPIGYYFFLNVQNPRFYSTKRAPRVTESRENLDKTLNGNGKQLKEAQAALLDYLYYTRSLQFGDAENMSKNSPHFLRKLLNCVDNETEVGPSIARFLRYHPINEFEPFFESLGLKPSEYVSYLPRNLMFLTDDGLLLHNYTVLWRYGIARNKIGKIYREAAEVFRYDFEVLESKLQAYEELGINQSALIKFIVSGPYLLIGDVNVAFVEVLERLKGSGFETSWIVENLLEDHSYNWSRMLEVLHLFSEMGCSNEQLGQLIGGHPDILFEASGETTFSLIGFLLKFGSTMSEIYSVFLRFPEIQVMKFFLNLRKCILVFNEIEMEAAEIGKIIRSHPLLLGSCAMKKTNSLLAYLKVGKKRLSRYIQENPEELRNWVLGRRVEPLPNVRGDNAQKTQFLLDIGFVENSDKMKNALKVFRGKGTELKERFDCIVNAGLTSEDVCEMIKVSPQILNQRKDVLEMKIDFLVNHLGYPVSSLVDFPSFLAYRIERVNLRVSMYNWLKGQGTADSKLALGTIIAMSDAKFLRVLESALLRDPNSALSVTIKEMATLSTPLFSLPRHPNPSSPTTVNNDLRSSSHTAVIPQIEQCTNIAQLKQVHAQMLRTGLFFDPYSTSKLISACALSSFSSIDYARQMFDQIPQPNLYTWNTLIRAYASSADPVESILVFLDMLYGCSECPNKYTYPFVIKAASELRALHTGGAVHGMAIKSSLGSDIYILNSLVHFYGTCGDLGLARRVFVKTPKKDVVSWNSIITVFAQGNCPEEALELFKEMEAENVEPNDVTMVGVLSACGQKVDLEFGRWVCLYIARNGITENLTLNNAVLDMYVKCGSVEEAKILFDRMPEKDIVSWTTMLDGYAQLRNYDKAWRIFDAMPSQDIAAWNVLISSYEQSGKPKEALAVFKELQKSKSPKPDGVTLVSTLAACSQLGAIELGGQIHVYMKKQGIKMNSHLTTSLIDMYAKCGDLDKALELFNSVERRDVFVWSAMISGFAMHGRGRDALDIFSKMLEAKVNPNAVTFTNLLCACSHAGLVDEGHCKFYLDIHCGRINLINYPHCSENLSPHFDICLAWVSVLFVVVAIFPESL</sequence>
<dbReference type="SMART" id="SM00733">
    <property type="entry name" value="Mterf"/>
    <property type="match status" value="4"/>
</dbReference>
<evidence type="ECO:0000313" key="7">
    <source>
        <dbReference type="Proteomes" id="UP000315295"/>
    </source>
</evidence>
<evidence type="ECO:0000256" key="2">
    <source>
        <dbReference type="ARBA" id="ARBA00022472"/>
    </source>
</evidence>